<organism evidence="5 6">
    <name type="scientific">Sistotremastrum niveocremeum HHB9708</name>
    <dbReference type="NCBI Taxonomy" id="1314777"/>
    <lineage>
        <taxon>Eukaryota</taxon>
        <taxon>Fungi</taxon>
        <taxon>Dikarya</taxon>
        <taxon>Basidiomycota</taxon>
        <taxon>Agaricomycotina</taxon>
        <taxon>Agaricomycetes</taxon>
        <taxon>Sistotremastrales</taxon>
        <taxon>Sistotremastraceae</taxon>
        <taxon>Sertulicium</taxon>
        <taxon>Sertulicium niveocremeum</taxon>
    </lineage>
</organism>
<dbReference type="PANTHER" id="PTHR16466">
    <property type="entry name" value="TELOMERE REPEAT-BINDING FACTOR 2-INTERACTING PROTEIN 1"/>
    <property type="match status" value="1"/>
</dbReference>
<dbReference type="OrthoDB" id="426865at2759"/>
<proteinExistence type="inferred from homology"/>
<accession>A0A164XGY8</accession>
<evidence type="ECO:0000256" key="3">
    <source>
        <dbReference type="SAM" id="MobiDB-lite"/>
    </source>
</evidence>
<feature type="compositionally biased region" description="Acidic residues" evidence="3">
    <location>
        <begin position="105"/>
        <end position="115"/>
    </location>
</feature>
<comment type="similarity">
    <text evidence="2">Belongs to the RAP1 family.</text>
</comment>
<comment type="function">
    <text evidence="2">Involved in the regulation of telomere length, clustering and has a specific role in telomere position effect (TPE).</text>
</comment>
<dbReference type="PROSITE" id="PS50172">
    <property type="entry name" value="BRCT"/>
    <property type="match status" value="1"/>
</dbReference>
<dbReference type="InterPro" id="IPR001357">
    <property type="entry name" value="BRCT_dom"/>
</dbReference>
<keyword evidence="6" id="KW-1185">Reference proteome</keyword>
<keyword evidence="1 2" id="KW-0539">Nucleus</keyword>
<dbReference type="Gene3D" id="3.40.50.10190">
    <property type="entry name" value="BRCT domain"/>
    <property type="match status" value="1"/>
</dbReference>
<keyword evidence="2" id="KW-0779">Telomere</keyword>
<dbReference type="STRING" id="1314777.A0A164XGY8"/>
<dbReference type="SMART" id="SM00292">
    <property type="entry name" value="BRCT"/>
    <property type="match status" value="1"/>
</dbReference>
<evidence type="ECO:0000256" key="1">
    <source>
        <dbReference type="ARBA" id="ARBA00023242"/>
    </source>
</evidence>
<evidence type="ECO:0000313" key="5">
    <source>
        <dbReference type="EMBL" id="KZS95972.1"/>
    </source>
</evidence>
<feature type="region of interest" description="Disordered" evidence="3">
    <location>
        <begin position="364"/>
        <end position="409"/>
    </location>
</feature>
<feature type="compositionally biased region" description="Low complexity" evidence="3">
    <location>
        <begin position="167"/>
        <end position="183"/>
    </location>
</feature>
<dbReference type="SUPFAM" id="SSF52113">
    <property type="entry name" value="BRCT domain"/>
    <property type="match status" value="1"/>
</dbReference>
<dbReference type="Proteomes" id="UP000076722">
    <property type="component" value="Unassembled WGS sequence"/>
</dbReference>
<name>A0A164XGY8_9AGAM</name>
<feature type="region of interest" description="Disordered" evidence="3">
    <location>
        <begin position="101"/>
        <end position="195"/>
    </location>
</feature>
<protein>
    <recommendedName>
        <fullName evidence="2">DNA-binding protein RAP1</fullName>
    </recommendedName>
</protein>
<feature type="domain" description="BRCT" evidence="4">
    <location>
        <begin position="265"/>
        <end position="350"/>
    </location>
</feature>
<dbReference type="GO" id="GO:0042162">
    <property type="term" value="F:telomeric DNA binding"/>
    <property type="evidence" value="ECO:0007669"/>
    <property type="project" value="TreeGrafter"/>
</dbReference>
<dbReference type="GO" id="GO:0010833">
    <property type="term" value="P:telomere maintenance via telomere lengthening"/>
    <property type="evidence" value="ECO:0007669"/>
    <property type="project" value="UniProtKB-UniRule"/>
</dbReference>
<feature type="compositionally biased region" description="Basic and acidic residues" evidence="3">
    <location>
        <begin position="186"/>
        <end position="195"/>
    </location>
</feature>
<dbReference type="GO" id="GO:0070187">
    <property type="term" value="C:shelterin complex"/>
    <property type="evidence" value="ECO:0007669"/>
    <property type="project" value="TreeGrafter"/>
</dbReference>
<dbReference type="AlphaFoldDB" id="A0A164XGY8"/>
<dbReference type="EMBL" id="KV419400">
    <property type="protein sequence ID" value="KZS95972.1"/>
    <property type="molecule type" value="Genomic_DNA"/>
</dbReference>
<reference evidence="5 6" key="1">
    <citation type="journal article" date="2016" name="Mol. Biol. Evol.">
        <title>Comparative Genomics of Early-Diverging Mushroom-Forming Fungi Provides Insights into the Origins of Lignocellulose Decay Capabilities.</title>
        <authorList>
            <person name="Nagy L.G."/>
            <person name="Riley R."/>
            <person name="Tritt A."/>
            <person name="Adam C."/>
            <person name="Daum C."/>
            <person name="Floudas D."/>
            <person name="Sun H."/>
            <person name="Yadav J.S."/>
            <person name="Pangilinan J."/>
            <person name="Larsson K.H."/>
            <person name="Matsuura K."/>
            <person name="Barry K."/>
            <person name="Labutti K."/>
            <person name="Kuo R."/>
            <person name="Ohm R.A."/>
            <person name="Bhattacharya S.S."/>
            <person name="Shirouzu T."/>
            <person name="Yoshinaga Y."/>
            <person name="Martin F.M."/>
            <person name="Grigoriev I.V."/>
            <person name="Hibbett D.S."/>
        </authorList>
    </citation>
    <scope>NUCLEOTIDE SEQUENCE [LARGE SCALE GENOMIC DNA]</scope>
    <source>
        <strain evidence="5 6">HHB9708</strain>
    </source>
</reference>
<feature type="compositionally biased region" description="Basic residues" evidence="3">
    <location>
        <begin position="378"/>
        <end position="388"/>
    </location>
</feature>
<dbReference type="InterPro" id="IPR039595">
    <property type="entry name" value="TE2IP/Rap1"/>
</dbReference>
<dbReference type="PANTHER" id="PTHR16466:SF6">
    <property type="entry name" value="TELOMERIC REPEAT-BINDING FACTOR 2-INTERACTING PROTEIN 1"/>
    <property type="match status" value="1"/>
</dbReference>
<evidence type="ECO:0000256" key="2">
    <source>
        <dbReference type="RuleBase" id="RU367107"/>
    </source>
</evidence>
<keyword evidence="2" id="KW-0158">Chromosome</keyword>
<sequence>MNPTPSLHPPRVFVDDNGSALKVFVHALEITVLASLRKYGAHLCDDPSEAHIIVIDRDSMAGRNAARLWKAEGKIVVSTDFVGSSVQTGVCNFTPFSMDLSGPVSEDEDNDDDVEAFYGPRAKSPVKRGHQRTEKSTSKSDVASRSVNKRPKTVGSCSQNTKEQRFSSSSPLTDLSASSSTPPRTQKREPFIWEDMNKHFPRDREWSTKKGHANIIVGHQNPTGEGPIDIDIDPDSSSEGVRGQNCAIHAPPIDPGKLFKGANGEALSIWLQVLMPNPQRTRIKKLILNNGGKLARNKVDIDYCVICPRNTSHAKDVETMRAYKKPIVLPQWIEECCHQNKLLDWTAFDISPLVRDQKIPVKTEAMPIDLSSPPPAPRPKHGTSKGRAARTSLKAPSEPGPPTPHQTMHSSGAAVFTAEDVAYLRKFLRWILFHNERTTIATISRELGIRTSHHSAASWERYMHRHNHLLLETKAWVERRKTGQPEPSNRHPILVVD</sequence>
<dbReference type="CDD" id="cd00027">
    <property type="entry name" value="BRCT"/>
    <property type="match status" value="1"/>
</dbReference>
<evidence type="ECO:0000313" key="6">
    <source>
        <dbReference type="Proteomes" id="UP000076722"/>
    </source>
</evidence>
<dbReference type="GO" id="GO:0031848">
    <property type="term" value="P:protection from non-homologous end joining at telomere"/>
    <property type="evidence" value="ECO:0007669"/>
    <property type="project" value="TreeGrafter"/>
</dbReference>
<evidence type="ECO:0000259" key="4">
    <source>
        <dbReference type="PROSITE" id="PS50172"/>
    </source>
</evidence>
<dbReference type="Pfam" id="PF16589">
    <property type="entry name" value="BRCT_2"/>
    <property type="match status" value="1"/>
</dbReference>
<gene>
    <name evidence="5" type="ORF">SISNIDRAFT_464240</name>
</gene>
<dbReference type="InterPro" id="IPR036420">
    <property type="entry name" value="BRCT_dom_sf"/>
</dbReference>
<comment type="subcellular location">
    <subcellularLocation>
        <location evidence="2">Nucleus</location>
    </subcellularLocation>
    <subcellularLocation>
        <location evidence="2">Chromosome</location>
        <location evidence="2">Telomere</location>
    </subcellularLocation>
</comment>
<comment type="subunit">
    <text evidence="2">Homodimer.</text>
</comment>